<accession>A0A1Y0E8Q8</accession>
<sequence>MQRIVIIGAGQAGCSAAFGLRKHGFEGEVILLGAEADPPYQRPPLSKAYLLGDMARERLYLKPPDAYAAAGIDLRTGCAVTGIDPANMRVETAQGTLAADAIILATGSDPIRLPQAVTGGLAGIHSVRGLADIDAIRDRVATSTHAVIIGGGYIGLEAAAVATKVGLRTTVVEMAPRILQRVASEQTSDAIRALHQHHGVTIREGVGLARFEGDGAVTRAVLSDGTALPCDLAIVGVGIRPNTALAEAAGLRIDNGIWTDARGQTSAPGIWAVGDCASFPHGGAWLRLESVPHAIDHADTVAANVMGQGKDYAARPWFWSDQFDVKLQIAGLNNGYDAVVTRRGNTNWSLSHWYFGAGRLLAVDALNAPRDYMTGKRWIEAGQTPDRAGLADPATDLKTLV</sequence>
<evidence type="ECO:0000259" key="5">
    <source>
        <dbReference type="Pfam" id="PF07992"/>
    </source>
</evidence>
<dbReference type="SUPFAM" id="SSF51905">
    <property type="entry name" value="FAD/NAD(P)-binding domain"/>
    <property type="match status" value="2"/>
</dbReference>
<dbReference type="InterPro" id="IPR028202">
    <property type="entry name" value="Reductase_C"/>
</dbReference>
<dbReference type="SUPFAM" id="SSF55424">
    <property type="entry name" value="FAD/NAD-linked reductases, dimerisation (C-terminal) domain"/>
    <property type="match status" value="1"/>
</dbReference>
<organism evidence="7 8">
    <name type="scientific">Yoonia vestfoldensis</name>
    <dbReference type="NCBI Taxonomy" id="245188"/>
    <lineage>
        <taxon>Bacteria</taxon>
        <taxon>Pseudomonadati</taxon>
        <taxon>Pseudomonadota</taxon>
        <taxon>Alphaproteobacteria</taxon>
        <taxon>Rhodobacterales</taxon>
        <taxon>Paracoccaceae</taxon>
        <taxon>Yoonia</taxon>
    </lineage>
</organism>
<name>A0A1Y0E8Q8_9RHOB</name>
<dbReference type="KEGG" id="lvs:LOKVESSMR4R_00422"/>
<dbReference type="InterPro" id="IPR023753">
    <property type="entry name" value="FAD/NAD-binding_dom"/>
</dbReference>
<evidence type="ECO:0000256" key="2">
    <source>
        <dbReference type="ARBA" id="ARBA00022630"/>
    </source>
</evidence>
<evidence type="ECO:0000256" key="4">
    <source>
        <dbReference type="ARBA" id="ARBA00023002"/>
    </source>
</evidence>
<dbReference type="OrthoDB" id="7809559at2"/>
<dbReference type="EMBL" id="CP021431">
    <property type="protein sequence ID" value="ART99761.1"/>
    <property type="molecule type" value="Genomic_DNA"/>
</dbReference>
<feature type="domain" description="Reductase C-terminal" evidence="6">
    <location>
        <begin position="317"/>
        <end position="400"/>
    </location>
</feature>
<evidence type="ECO:0000313" key="8">
    <source>
        <dbReference type="Proteomes" id="UP000195273"/>
    </source>
</evidence>
<dbReference type="Gene3D" id="3.50.50.60">
    <property type="entry name" value="FAD/NAD(P)-binding domain"/>
    <property type="match status" value="2"/>
</dbReference>
<evidence type="ECO:0000259" key="6">
    <source>
        <dbReference type="Pfam" id="PF14759"/>
    </source>
</evidence>
<proteinExistence type="predicted"/>
<dbReference type="RefSeq" id="WP_087206087.1">
    <property type="nucleotide sequence ID" value="NZ_CP021431.1"/>
</dbReference>
<dbReference type="InterPro" id="IPR016156">
    <property type="entry name" value="FAD/NAD-linked_Rdtase_dimer_sf"/>
</dbReference>
<evidence type="ECO:0000256" key="3">
    <source>
        <dbReference type="ARBA" id="ARBA00022827"/>
    </source>
</evidence>
<dbReference type="PRINTS" id="PR00411">
    <property type="entry name" value="PNDRDTASEI"/>
</dbReference>
<dbReference type="PANTHER" id="PTHR43557:SF2">
    <property type="entry name" value="RIESKE DOMAIN-CONTAINING PROTEIN-RELATED"/>
    <property type="match status" value="1"/>
</dbReference>
<protein>
    <submittedName>
        <fullName evidence="7">Putidaredoxin reductase</fullName>
        <ecNumber evidence="7">1.18.1.5</ecNumber>
    </submittedName>
</protein>
<dbReference type="Proteomes" id="UP000195273">
    <property type="component" value="Chromosome"/>
</dbReference>
<dbReference type="PANTHER" id="PTHR43557">
    <property type="entry name" value="APOPTOSIS-INDUCING FACTOR 1"/>
    <property type="match status" value="1"/>
</dbReference>
<dbReference type="AlphaFoldDB" id="A0A1Y0E8Q8"/>
<dbReference type="GO" id="GO:0005737">
    <property type="term" value="C:cytoplasm"/>
    <property type="evidence" value="ECO:0007669"/>
    <property type="project" value="TreeGrafter"/>
</dbReference>
<evidence type="ECO:0000256" key="1">
    <source>
        <dbReference type="ARBA" id="ARBA00001974"/>
    </source>
</evidence>
<dbReference type="EC" id="1.18.1.5" evidence="7"/>
<dbReference type="Pfam" id="PF07992">
    <property type="entry name" value="Pyr_redox_2"/>
    <property type="match status" value="1"/>
</dbReference>
<dbReference type="InterPro" id="IPR036188">
    <property type="entry name" value="FAD/NAD-bd_sf"/>
</dbReference>
<feature type="domain" description="FAD/NAD(P)-binding" evidence="5">
    <location>
        <begin position="3"/>
        <end position="298"/>
    </location>
</feature>
<gene>
    <name evidence="7" type="primary">camA</name>
    <name evidence="7" type="ORF">LOKVESSMR4R_00422</name>
</gene>
<keyword evidence="2" id="KW-0285">Flavoprotein</keyword>
<keyword evidence="8" id="KW-1185">Reference proteome</keyword>
<dbReference type="GO" id="GO:0016651">
    <property type="term" value="F:oxidoreductase activity, acting on NAD(P)H"/>
    <property type="evidence" value="ECO:0007669"/>
    <property type="project" value="TreeGrafter"/>
</dbReference>
<keyword evidence="4 7" id="KW-0560">Oxidoreductase</keyword>
<dbReference type="Pfam" id="PF14759">
    <property type="entry name" value="Reductase_C"/>
    <property type="match status" value="1"/>
</dbReference>
<dbReference type="PRINTS" id="PR00368">
    <property type="entry name" value="FADPNR"/>
</dbReference>
<keyword evidence="3" id="KW-0274">FAD</keyword>
<reference evidence="7 8" key="1">
    <citation type="submission" date="2017-05" db="EMBL/GenBank/DDBJ databases">
        <title>Genome Sequence of Loktanella vestfoldensis Strain SMR4r Isolated from a Culture of the Diatom Skeletonema marinoi.</title>
        <authorList>
            <person name="Topel M."/>
            <person name="Pinder M.I.M."/>
            <person name="Johansson O.N."/>
            <person name="Kourtchenko O."/>
            <person name="Godhe A."/>
            <person name="Clarke A.K."/>
        </authorList>
    </citation>
    <scope>NUCLEOTIDE SEQUENCE [LARGE SCALE GENOMIC DNA]</scope>
    <source>
        <strain evidence="7 8">SMR4r</strain>
    </source>
</reference>
<evidence type="ECO:0000313" key="7">
    <source>
        <dbReference type="EMBL" id="ART99761.1"/>
    </source>
</evidence>
<dbReference type="InterPro" id="IPR050446">
    <property type="entry name" value="FAD-oxidoreductase/Apoptosis"/>
</dbReference>
<comment type="cofactor">
    <cofactor evidence="1">
        <name>FAD</name>
        <dbReference type="ChEBI" id="CHEBI:57692"/>
    </cofactor>
</comment>
<dbReference type="Gene3D" id="3.30.390.30">
    <property type="match status" value="1"/>
</dbReference>